<feature type="coiled-coil region" evidence="1">
    <location>
        <begin position="139"/>
        <end position="219"/>
    </location>
</feature>
<feature type="region of interest" description="Disordered" evidence="2">
    <location>
        <begin position="302"/>
        <end position="327"/>
    </location>
</feature>
<feature type="coiled-coil region" evidence="1">
    <location>
        <begin position="467"/>
        <end position="536"/>
    </location>
</feature>
<feature type="region of interest" description="Disordered" evidence="2">
    <location>
        <begin position="765"/>
        <end position="794"/>
    </location>
</feature>
<evidence type="ECO:0000256" key="2">
    <source>
        <dbReference type="SAM" id="MobiDB-lite"/>
    </source>
</evidence>
<feature type="compositionally biased region" description="Basic and acidic residues" evidence="2">
    <location>
        <begin position="685"/>
        <end position="696"/>
    </location>
</feature>
<keyword evidence="1" id="KW-0175">Coiled coil</keyword>
<gene>
    <name evidence="3" type="ORF">MONBRDRAFT_27985</name>
</gene>
<feature type="compositionally biased region" description="Basic and acidic residues" evidence="2">
    <location>
        <begin position="768"/>
        <end position="781"/>
    </location>
</feature>
<evidence type="ECO:0000313" key="3">
    <source>
        <dbReference type="EMBL" id="EDQ86684.1"/>
    </source>
</evidence>
<feature type="region of interest" description="Disordered" evidence="2">
    <location>
        <begin position="610"/>
        <end position="697"/>
    </location>
</feature>
<dbReference type="GeneID" id="5893737"/>
<accession>A9V6V8</accession>
<dbReference type="Gene3D" id="1.10.287.1490">
    <property type="match status" value="1"/>
</dbReference>
<dbReference type="EMBL" id="CH991564">
    <property type="protein sequence ID" value="EDQ86684.1"/>
    <property type="molecule type" value="Genomic_DNA"/>
</dbReference>
<reference evidence="3 4" key="1">
    <citation type="journal article" date="2008" name="Nature">
        <title>The genome of the choanoflagellate Monosiga brevicollis and the origin of metazoans.</title>
        <authorList>
            <consortium name="JGI Sequencing"/>
            <person name="King N."/>
            <person name="Westbrook M.J."/>
            <person name="Young S.L."/>
            <person name="Kuo A."/>
            <person name="Abedin M."/>
            <person name="Chapman J."/>
            <person name="Fairclough S."/>
            <person name="Hellsten U."/>
            <person name="Isogai Y."/>
            <person name="Letunic I."/>
            <person name="Marr M."/>
            <person name="Pincus D."/>
            <person name="Putnam N."/>
            <person name="Rokas A."/>
            <person name="Wright K.J."/>
            <person name="Zuzow R."/>
            <person name="Dirks W."/>
            <person name="Good M."/>
            <person name="Goodstein D."/>
            <person name="Lemons D."/>
            <person name="Li W."/>
            <person name="Lyons J.B."/>
            <person name="Morris A."/>
            <person name="Nichols S."/>
            <person name="Richter D.J."/>
            <person name="Salamov A."/>
            <person name="Bork P."/>
            <person name="Lim W.A."/>
            <person name="Manning G."/>
            <person name="Miller W.T."/>
            <person name="McGinnis W."/>
            <person name="Shapiro H."/>
            <person name="Tjian R."/>
            <person name="Grigoriev I.V."/>
            <person name="Rokhsar D."/>
        </authorList>
    </citation>
    <scope>NUCLEOTIDE SEQUENCE [LARGE SCALE GENOMIC DNA]</scope>
    <source>
        <strain evidence="4">MX1 / ATCC 50154</strain>
    </source>
</reference>
<dbReference type="Proteomes" id="UP000001357">
    <property type="component" value="Unassembled WGS sequence"/>
</dbReference>
<protein>
    <submittedName>
        <fullName evidence="3">Uncharacterized protein</fullName>
    </submittedName>
</protein>
<organism evidence="3 4">
    <name type="scientific">Monosiga brevicollis</name>
    <name type="common">Choanoflagellate</name>
    <dbReference type="NCBI Taxonomy" id="81824"/>
    <lineage>
        <taxon>Eukaryota</taxon>
        <taxon>Choanoflagellata</taxon>
        <taxon>Craspedida</taxon>
        <taxon>Salpingoecidae</taxon>
        <taxon>Monosiga</taxon>
    </lineage>
</organism>
<dbReference type="KEGG" id="mbr:MONBRDRAFT_27985"/>
<proteinExistence type="predicted"/>
<feature type="compositionally biased region" description="Polar residues" evidence="2">
    <location>
        <begin position="665"/>
        <end position="681"/>
    </location>
</feature>
<feature type="compositionally biased region" description="Acidic residues" evidence="2">
    <location>
        <begin position="14"/>
        <end position="24"/>
    </location>
</feature>
<feature type="compositionally biased region" description="Low complexity" evidence="2">
    <location>
        <begin position="610"/>
        <end position="621"/>
    </location>
</feature>
<evidence type="ECO:0000256" key="1">
    <source>
        <dbReference type="SAM" id="Coils"/>
    </source>
</evidence>
<dbReference type="RefSeq" id="XP_001748520.1">
    <property type="nucleotide sequence ID" value="XM_001748468.1"/>
</dbReference>
<evidence type="ECO:0000313" key="4">
    <source>
        <dbReference type="Proteomes" id="UP000001357"/>
    </source>
</evidence>
<dbReference type="AlphaFoldDB" id="A9V6V8"/>
<feature type="region of interest" description="Disordered" evidence="2">
    <location>
        <begin position="1"/>
        <end position="26"/>
    </location>
</feature>
<feature type="region of interest" description="Disordered" evidence="2">
    <location>
        <begin position="47"/>
        <end position="119"/>
    </location>
</feature>
<name>A9V6V8_MONBE</name>
<sequence length="794" mass="87204">MADVELAPAAEDWSVGEEEEEDHEELLTELADALNALPDDLFASLTEDASASAQGEADTNSLDGHVVAGSPAGRSAHVANGEEEEDEAWPRGVMPLSRTVPRANAAPGPASSEDEAMAQNETAPFEEAHLSHTQLTILYNASQRKVEQLLRLLHEQQAAYENQLRQSEARLEAANERHQLTEQDMARAVERQRNLELWQDTLESRAREAEGAARAAKHQCGLLEAEVIGLRDQVAVLSAHPPDPGSNYDLAGEYDRRLQALQQQHAQQLAAQQELHASETRFLFERLDELQRRVDQDTLHVSAADVSEPTPVHVEAQSQSVGPTTQLSNQELDDLLTDADVDLKVQEGNALQERCAALEQMVEAQRLQLGAPADAATEKSDGTPNTMQQALGQALEKVDHLSRELVAAARQHRIDLVHVCHYFAQHAKSKGGPTGHTGLDSSKTFESLLGDGGDEAHEDEEEEAFVINLLSRELQAGQQEIEALHGQISETEDRLTAAHLETAQAQATTYTLRTRIQALELEANEAQERLTQGQADVEARVARAQQAAKQSAVTACRRVVDVLKQRVKAYQASEERRRREWREAQRAMQDLERSCAERLEALGAEHLAAQAQREASEQQLRSAKVKGMQLGQGEPAPVQTTSPSPTGADHKADDTATKAANANDSVSTRDQQASPRRQGQGQDHAVSHGDVAEENRPYGADAQARIRDQVRAQMQQQLRDFMQDLHTHAENFAREKAVHQARLAAMQLNAYYVTALKRLSRLLGGQDKGSESRRARARADAAADMNGSHISARC</sequence>
<dbReference type="InParanoid" id="A9V6V8"/>
<feature type="compositionally biased region" description="Polar residues" evidence="2">
    <location>
        <begin position="47"/>
        <end position="62"/>
    </location>
</feature>
<keyword evidence="4" id="KW-1185">Reference proteome</keyword>
<feature type="compositionally biased region" description="Polar residues" evidence="2">
    <location>
        <begin position="316"/>
        <end position="327"/>
    </location>
</feature>